<dbReference type="CDD" id="cd18085">
    <property type="entry name" value="TM1570-like"/>
    <property type="match status" value="1"/>
</dbReference>
<evidence type="ECO:0000313" key="2">
    <source>
        <dbReference type="EMBL" id="SVB91476.1"/>
    </source>
</evidence>
<sequence>MTDTIKSEIHLALIHYPVYNKVGEVVTSSVTTLDIHDISRVARTYSVGSFCVVTPLKTQRLLVERLIEHWMTGYGAKYNPTRKEALLMTRVMSNLAETVRYLTERYGKKPVTVATGARKFSQSVGFQYLRGEMEKGEPILLLFGTGWGLEKSIFEEADYVLDPVEGAGKYNHLPVRAAIAIILDRLIAR</sequence>
<dbReference type="Pfam" id="PF09936">
    <property type="entry name" value="Methyltrn_RNA_4"/>
    <property type="match status" value="1"/>
</dbReference>
<protein>
    <recommendedName>
        <fullName evidence="1">tRNA (guanine-N(1)-)-methyltransferase C-terminal domain-containing protein</fullName>
    </recommendedName>
</protein>
<gene>
    <name evidence="2" type="ORF">METZ01_LOCUS244330</name>
</gene>
<proteinExistence type="predicted"/>
<feature type="domain" description="tRNA (guanine-N(1)-)-methyltransferase C-terminal" evidence="1">
    <location>
        <begin position="9"/>
        <end position="187"/>
    </location>
</feature>
<accession>A0A382HVV2</accession>
<reference evidence="2" key="1">
    <citation type="submission" date="2018-05" db="EMBL/GenBank/DDBJ databases">
        <authorList>
            <person name="Lanie J.A."/>
            <person name="Ng W.-L."/>
            <person name="Kazmierczak K.M."/>
            <person name="Andrzejewski T.M."/>
            <person name="Davidsen T.M."/>
            <person name="Wayne K.J."/>
            <person name="Tettelin H."/>
            <person name="Glass J.I."/>
            <person name="Rusch D."/>
            <person name="Podicherti R."/>
            <person name="Tsui H.-C.T."/>
            <person name="Winkler M.E."/>
        </authorList>
    </citation>
    <scope>NUCLEOTIDE SEQUENCE</scope>
</reference>
<organism evidence="2">
    <name type="scientific">marine metagenome</name>
    <dbReference type="NCBI Taxonomy" id="408172"/>
    <lineage>
        <taxon>unclassified sequences</taxon>
        <taxon>metagenomes</taxon>
        <taxon>ecological metagenomes</taxon>
    </lineage>
</organism>
<dbReference type="Gene3D" id="3.40.1280.10">
    <property type="match status" value="1"/>
</dbReference>
<dbReference type="AlphaFoldDB" id="A0A382HVV2"/>
<dbReference type="InterPro" id="IPR019230">
    <property type="entry name" value="RNA_MeTrfase_C_dom"/>
</dbReference>
<dbReference type="EMBL" id="UINC01063637">
    <property type="protein sequence ID" value="SVB91476.1"/>
    <property type="molecule type" value="Genomic_DNA"/>
</dbReference>
<dbReference type="InterPro" id="IPR029026">
    <property type="entry name" value="tRNA_m1G_MTases_N"/>
</dbReference>
<name>A0A382HVV2_9ZZZZ</name>
<evidence type="ECO:0000259" key="1">
    <source>
        <dbReference type="Pfam" id="PF09936"/>
    </source>
</evidence>